<gene>
    <name evidence="10" type="primary">pstA</name>
    <name evidence="10" type="ORF">ENO08_02305</name>
</gene>
<feature type="transmembrane region" description="Helical" evidence="8">
    <location>
        <begin position="12"/>
        <end position="37"/>
    </location>
</feature>
<dbReference type="PANTHER" id="PTHR43470">
    <property type="entry name" value="PHOSPHATE TRANSPORT SYSTEM PERMEASE PROTEIN PSTA-RELATED"/>
    <property type="match status" value="1"/>
</dbReference>
<dbReference type="SUPFAM" id="SSF161098">
    <property type="entry name" value="MetI-like"/>
    <property type="match status" value="1"/>
</dbReference>
<protein>
    <recommendedName>
        <fullName evidence="8">Phosphate transport system permease protein PstA</fullName>
    </recommendedName>
</protein>
<evidence type="ECO:0000256" key="5">
    <source>
        <dbReference type="ARBA" id="ARBA00022692"/>
    </source>
</evidence>
<feature type="transmembrane region" description="Helical" evidence="8">
    <location>
        <begin position="260"/>
        <end position="284"/>
    </location>
</feature>
<evidence type="ECO:0000256" key="8">
    <source>
        <dbReference type="RuleBase" id="RU363043"/>
    </source>
</evidence>
<comment type="similarity">
    <text evidence="2 8">Belongs to the binding-protein-dependent transport system permease family. CysTW subfamily.</text>
</comment>
<evidence type="ECO:0000256" key="7">
    <source>
        <dbReference type="ARBA" id="ARBA00023136"/>
    </source>
</evidence>
<keyword evidence="5 8" id="KW-0812">Transmembrane</keyword>
<proteinExistence type="inferred from homology"/>
<dbReference type="Pfam" id="PF00528">
    <property type="entry name" value="BPD_transp_1"/>
    <property type="match status" value="1"/>
</dbReference>
<accession>A0A7V2F3U6</accession>
<keyword evidence="7 8" id="KW-0472">Membrane</keyword>
<sequence length="448" mass="49716">MEPQTRKMLDKSFSIVGVIAILLMAAALVVLLAPIFARGIGAFAFRGTVEYRKMTLDKFGRGDRERIEREAAEAALARAPVYETLAAFEAEMEEKGYEFRRGYRKEFGEVEELLHELLGPIPGEPAPVLIRDQYGQTRWNRALVKLGHVLYIEEYDYTDTSQMGKLVLKPRAGYFGGTALEPLFPYLEEHLEEMLRPRFTIYWRFLFDDSFDSHFFGGIWPEMLGTFYLALGAMLFAVPLGIVTAIYLAEYAGESRFVSLLRTCISSLAGVPSIVFGLFGLAFFINTMRVSPSKSVLAGSLTLALLVLPTVIRASEEAIKSVPRAYKEGAMSLGAGKWRTIMTVILPAALPGILTSIIISMGRAAGETAPIIFTAAVSVGRPLAVWQTISQPTPALPWNIYNLATEHEAVDEIRHVQYGMVVTLVVLVLLLNLTAIILRARISRRLRG</sequence>
<comment type="subcellular location">
    <subcellularLocation>
        <location evidence="1 8">Cell membrane</location>
        <topology evidence="1 8">Multi-pass membrane protein</topology>
    </subcellularLocation>
</comment>
<dbReference type="Gene3D" id="1.10.3720.10">
    <property type="entry name" value="MetI-like"/>
    <property type="match status" value="1"/>
</dbReference>
<keyword evidence="4 8" id="KW-1003">Cell membrane</keyword>
<evidence type="ECO:0000313" key="10">
    <source>
        <dbReference type="EMBL" id="HER43276.1"/>
    </source>
</evidence>
<feature type="transmembrane region" description="Helical" evidence="8">
    <location>
        <begin position="341"/>
        <end position="359"/>
    </location>
</feature>
<evidence type="ECO:0000256" key="3">
    <source>
        <dbReference type="ARBA" id="ARBA00022448"/>
    </source>
</evidence>
<keyword evidence="3" id="KW-0813">Transport</keyword>
<dbReference type="Proteomes" id="UP000886069">
    <property type="component" value="Unassembled WGS sequence"/>
</dbReference>
<dbReference type="EMBL" id="DSEC01000162">
    <property type="protein sequence ID" value="HER43276.1"/>
    <property type="molecule type" value="Genomic_DNA"/>
</dbReference>
<keyword evidence="6 8" id="KW-1133">Transmembrane helix</keyword>
<dbReference type="InterPro" id="IPR035906">
    <property type="entry name" value="MetI-like_sf"/>
</dbReference>
<dbReference type="InterPro" id="IPR005672">
    <property type="entry name" value="Phosphate_PstA"/>
</dbReference>
<dbReference type="GO" id="GO:0005315">
    <property type="term" value="F:phosphate transmembrane transporter activity"/>
    <property type="evidence" value="ECO:0007669"/>
    <property type="project" value="InterPro"/>
</dbReference>
<dbReference type="GO" id="GO:0035435">
    <property type="term" value="P:phosphate ion transmembrane transport"/>
    <property type="evidence" value="ECO:0007669"/>
    <property type="project" value="InterPro"/>
</dbReference>
<evidence type="ECO:0000256" key="2">
    <source>
        <dbReference type="ARBA" id="ARBA00007069"/>
    </source>
</evidence>
<dbReference type="PROSITE" id="PS50928">
    <property type="entry name" value="ABC_TM1"/>
    <property type="match status" value="1"/>
</dbReference>
<evidence type="ECO:0000256" key="6">
    <source>
        <dbReference type="ARBA" id="ARBA00022989"/>
    </source>
</evidence>
<name>A0A7V2F3U6_UNCEI</name>
<dbReference type="AlphaFoldDB" id="A0A7V2F3U6"/>
<comment type="caution">
    <text evidence="10">The sequence shown here is derived from an EMBL/GenBank/DDBJ whole genome shotgun (WGS) entry which is preliminary data.</text>
</comment>
<reference evidence="10" key="1">
    <citation type="journal article" date="2020" name="mSystems">
        <title>Genome- and Community-Level Interaction Insights into Carbon Utilization and Element Cycling Functions of Hydrothermarchaeota in Hydrothermal Sediment.</title>
        <authorList>
            <person name="Zhou Z."/>
            <person name="Liu Y."/>
            <person name="Xu W."/>
            <person name="Pan J."/>
            <person name="Luo Z.H."/>
            <person name="Li M."/>
        </authorList>
    </citation>
    <scope>NUCLEOTIDE SEQUENCE [LARGE SCALE GENOMIC DNA]</scope>
    <source>
        <strain evidence="10">SpSt-1233</strain>
    </source>
</reference>
<evidence type="ECO:0000256" key="4">
    <source>
        <dbReference type="ARBA" id="ARBA00022475"/>
    </source>
</evidence>
<feature type="transmembrane region" description="Helical" evidence="8">
    <location>
        <begin position="418"/>
        <end position="438"/>
    </location>
</feature>
<feature type="transmembrane region" description="Helical" evidence="8">
    <location>
        <begin position="296"/>
        <end position="314"/>
    </location>
</feature>
<dbReference type="PANTHER" id="PTHR43470:SF3">
    <property type="entry name" value="PHOSPHATE TRANSPORT SYSTEM PERMEASE PROTEIN PSTA-RELATED"/>
    <property type="match status" value="1"/>
</dbReference>
<organism evidence="10">
    <name type="scientific">Eiseniibacteriota bacterium</name>
    <dbReference type="NCBI Taxonomy" id="2212470"/>
    <lineage>
        <taxon>Bacteria</taxon>
        <taxon>Candidatus Eiseniibacteriota</taxon>
    </lineage>
</organism>
<dbReference type="GO" id="GO:0005886">
    <property type="term" value="C:plasma membrane"/>
    <property type="evidence" value="ECO:0007669"/>
    <property type="project" value="UniProtKB-SubCell"/>
</dbReference>
<dbReference type="InterPro" id="IPR000515">
    <property type="entry name" value="MetI-like"/>
</dbReference>
<evidence type="ECO:0000259" key="9">
    <source>
        <dbReference type="PROSITE" id="PS50928"/>
    </source>
</evidence>
<feature type="domain" description="ABC transmembrane type-1" evidence="9">
    <location>
        <begin position="223"/>
        <end position="439"/>
    </location>
</feature>
<dbReference type="CDD" id="cd06261">
    <property type="entry name" value="TM_PBP2"/>
    <property type="match status" value="1"/>
</dbReference>
<evidence type="ECO:0000256" key="1">
    <source>
        <dbReference type="ARBA" id="ARBA00004651"/>
    </source>
</evidence>
<feature type="transmembrane region" description="Helical" evidence="8">
    <location>
        <begin position="227"/>
        <end position="248"/>
    </location>
</feature>
<dbReference type="NCBIfam" id="TIGR00974">
    <property type="entry name" value="3a0107s02c"/>
    <property type="match status" value="1"/>
</dbReference>